<accession>A0A7R9KTT2</accession>
<keyword evidence="6" id="KW-1185">Reference proteome</keyword>
<dbReference type="GO" id="GO:0005856">
    <property type="term" value="C:cytoskeleton"/>
    <property type="evidence" value="ECO:0007669"/>
    <property type="project" value="TreeGrafter"/>
</dbReference>
<dbReference type="PANTHER" id="PTHR45920:SF4">
    <property type="entry name" value="FORMIN HOMOLOGY 2 DOMAIN CONTAINING, ISOFORM I"/>
    <property type="match status" value="1"/>
</dbReference>
<feature type="domain" description="FH2" evidence="4">
    <location>
        <begin position="562"/>
        <end position="957"/>
    </location>
</feature>
<dbReference type="SUPFAM" id="SSF101447">
    <property type="entry name" value="Formin homology 2 domain (FH2 domain)"/>
    <property type="match status" value="1"/>
</dbReference>
<dbReference type="InterPro" id="IPR015425">
    <property type="entry name" value="FH2_Formin"/>
</dbReference>
<dbReference type="InterPro" id="IPR042201">
    <property type="entry name" value="FH2_Formin_sf"/>
</dbReference>
<gene>
    <name evidence="5" type="ORF">OSB1V03_LOCUS9663</name>
</gene>
<feature type="region of interest" description="Disordered" evidence="2">
    <location>
        <begin position="374"/>
        <end position="394"/>
    </location>
</feature>
<dbReference type="EMBL" id="CAJPIZ010006618">
    <property type="protein sequence ID" value="CAG2109676.1"/>
    <property type="molecule type" value="Genomic_DNA"/>
</dbReference>
<feature type="compositionally biased region" description="Polar residues" evidence="2">
    <location>
        <begin position="1010"/>
        <end position="1026"/>
    </location>
</feature>
<feature type="region of interest" description="Disordered" evidence="2">
    <location>
        <begin position="1056"/>
        <end position="1075"/>
    </location>
</feature>
<dbReference type="PROSITE" id="PS51444">
    <property type="entry name" value="FH2"/>
    <property type="match status" value="1"/>
</dbReference>
<feature type="domain" description="GBD/FH3" evidence="3">
    <location>
        <begin position="1"/>
        <end position="286"/>
    </location>
</feature>
<protein>
    <recommendedName>
        <fullName evidence="7">FH1/FH2 domain-containing protein 3</fullName>
    </recommendedName>
</protein>
<feature type="region of interest" description="Disordered" evidence="2">
    <location>
        <begin position="478"/>
        <end position="564"/>
    </location>
</feature>
<dbReference type="OrthoDB" id="9806920at2759"/>
<evidence type="ECO:0000313" key="5">
    <source>
        <dbReference type="EMBL" id="CAD7629246.1"/>
    </source>
</evidence>
<dbReference type="AlphaFoldDB" id="A0A7R9KTT2"/>
<dbReference type="InterPro" id="IPR016024">
    <property type="entry name" value="ARM-type_fold"/>
</dbReference>
<dbReference type="PROSITE" id="PS51232">
    <property type="entry name" value="GBD_FH3"/>
    <property type="match status" value="1"/>
</dbReference>
<dbReference type="InterPro" id="IPR014768">
    <property type="entry name" value="GBD/FH3_dom"/>
</dbReference>
<dbReference type="Pfam" id="PF24959">
    <property type="entry name" value="FH3_FHOD1-3"/>
    <property type="match status" value="1"/>
</dbReference>
<evidence type="ECO:0000256" key="1">
    <source>
        <dbReference type="ARBA" id="ARBA00023203"/>
    </source>
</evidence>
<feature type="compositionally biased region" description="Pro residues" evidence="2">
    <location>
        <begin position="488"/>
        <end position="519"/>
    </location>
</feature>
<dbReference type="EMBL" id="OC861193">
    <property type="protein sequence ID" value="CAD7629246.1"/>
    <property type="molecule type" value="Genomic_DNA"/>
</dbReference>
<dbReference type="Pfam" id="PF02181">
    <property type="entry name" value="FH2"/>
    <property type="match status" value="1"/>
</dbReference>
<dbReference type="GO" id="GO:0005737">
    <property type="term" value="C:cytoplasm"/>
    <property type="evidence" value="ECO:0007669"/>
    <property type="project" value="TreeGrafter"/>
</dbReference>
<proteinExistence type="predicted"/>
<feature type="compositionally biased region" description="Pro residues" evidence="2">
    <location>
        <begin position="526"/>
        <end position="536"/>
    </location>
</feature>
<feature type="compositionally biased region" description="Polar residues" evidence="2">
    <location>
        <begin position="375"/>
        <end position="385"/>
    </location>
</feature>
<feature type="region of interest" description="Disordered" evidence="2">
    <location>
        <begin position="987"/>
        <end position="1027"/>
    </location>
</feature>
<dbReference type="SUPFAM" id="SSF48371">
    <property type="entry name" value="ARM repeat"/>
    <property type="match status" value="1"/>
</dbReference>
<evidence type="ECO:0008006" key="7">
    <source>
        <dbReference type="Google" id="ProtNLM"/>
    </source>
</evidence>
<dbReference type="GO" id="GO:0051015">
    <property type="term" value="F:actin filament binding"/>
    <property type="evidence" value="ECO:0007669"/>
    <property type="project" value="TreeGrafter"/>
</dbReference>
<evidence type="ECO:0000259" key="3">
    <source>
        <dbReference type="PROSITE" id="PS51232"/>
    </source>
</evidence>
<dbReference type="SMART" id="SM00498">
    <property type="entry name" value="FH2"/>
    <property type="match status" value="1"/>
</dbReference>
<sequence length="1100" mass="124666">MVGAIDDKDLVDEFVRNDGLNCLIKVGSDADHNYQNYILKALGQVMLYVDGMNAVIEHKETIQWFYTLISSQHRLVVKTTLKLLLVFVEYSDDNCLLLVKAIETVDSERGVKPWTNVMNILNEKDSADIELLILSMTLINKTLNGMADQDRYYDITDAIEDQGMERIIQHYMSKRGTDHDLLQQFRTYETVLRHEDGEDDGRGLPSDQQRIVLRRKSGAALDQHLRRKSRRHSVTTTQTGGGGPPKPPLISGGNKFSASQPSWQRKVLQQTEQFNKKILNNNNNNNNVNASVVTSSCDDNKSSPGMRNESDVRQCLRNDSLNSVKTSDMTSHLNGQYVLTKQNSINEKKAWMLSMMYSKTNEETTHLVTDKPATNAWNRNTNSENFENHSKPSESVVRTIKEKMLKPLNTTPVTDPIINGSLQRIISAKESLSDPKSQPELQCLQWDQLVNSLSRRPLLINDLDFTDLRDDDDADVYESTAHSSLSNTPPPPLPPEANCLLPPPPPPLMCGTPPPPPLPNGSGAGTPPPPPLPRMAPPHQWLHNQNRNQNTPSPTPSPDLLNSKLIPKNKKTIKLFWKEVKDDKWLLSRIMKKKTIWDEIKTVSVDSQRLEHLFESRAKELMNKKAQESGKKNETVVLDTKRSNAINIGMTKLPPPRTVKTAILKMDSTIMNREGIDKILSTMMPTEEEKTKILEAQMANPDVPLGSAESFLLTLASISALEARLRLWAFRLDYDTMEREVAEPLMDLKQATAELEKCETFRLILGTLLSIGNFLNGVEAKGFQIDYLAKVPEVKDTVYKHSLLHHLCHMVIEKYPKTSDLYTELGAVSRASKKDFDEVSKSLHKMEMDCKASWEHLKVIAKHDGQTPMKVRMSEFLADCAERIIVLGIIHRRVINRFKKFLVFLGLPSHQLKETKPNSILKIISEFALEYRTTRERVREQIEKKANQRERNKAKGKLITESDKVKTKEQEADHELKQLLISGSDYESEGCGGRPTKWGALPGTKLRRPSSGSMTNLSNLNTTQSRPPVHFRHSVNIEAYSEADDEILESLVRNTTQPIRNEQRNRRKARYGDKKSLRRTLKSGLDLSEEERLLLATLST</sequence>
<feature type="region of interest" description="Disordered" evidence="2">
    <location>
        <begin position="217"/>
        <end position="262"/>
    </location>
</feature>
<organism evidence="5">
    <name type="scientific">Medioppia subpectinata</name>
    <dbReference type="NCBI Taxonomy" id="1979941"/>
    <lineage>
        <taxon>Eukaryota</taxon>
        <taxon>Metazoa</taxon>
        <taxon>Ecdysozoa</taxon>
        <taxon>Arthropoda</taxon>
        <taxon>Chelicerata</taxon>
        <taxon>Arachnida</taxon>
        <taxon>Acari</taxon>
        <taxon>Acariformes</taxon>
        <taxon>Sarcoptiformes</taxon>
        <taxon>Oribatida</taxon>
        <taxon>Brachypylina</taxon>
        <taxon>Oppioidea</taxon>
        <taxon>Oppiidae</taxon>
        <taxon>Medioppia</taxon>
    </lineage>
</organism>
<evidence type="ECO:0000259" key="4">
    <source>
        <dbReference type="PROSITE" id="PS51444"/>
    </source>
</evidence>
<keyword evidence="1" id="KW-0009">Actin-binding</keyword>
<reference evidence="5" key="1">
    <citation type="submission" date="2020-11" db="EMBL/GenBank/DDBJ databases">
        <authorList>
            <person name="Tran Van P."/>
        </authorList>
    </citation>
    <scope>NUCLEOTIDE SEQUENCE</scope>
</reference>
<feature type="compositionally biased region" description="Polar residues" evidence="2">
    <location>
        <begin position="542"/>
        <end position="552"/>
    </location>
</feature>
<dbReference type="PANTHER" id="PTHR45920">
    <property type="entry name" value="FORMIN HOMOLOGY 2 DOMAIN CONTAINING, ISOFORM I"/>
    <property type="match status" value="1"/>
</dbReference>
<name>A0A7R9KTT2_9ACAR</name>
<evidence type="ECO:0000256" key="2">
    <source>
        <dbReference type="SAM" id="MobiDB-lite"/>
    </source>
</evidence>
<evidence type="ECO:0000313" key="6">
    <source>
        <dbReference type="Proteomes" id="UP000759131"/>
    </source>
</evidence>
<feature type="compositionally biased region" description="Low complexity" evidence="2">
    <location>
        <begin position="280"/>
        <end position="289"/>
    </location>
</feature>
<dbReference type="GO" id="GO:0030866">
    <property type="term" value="P:cortical actin cytoskeleton organization"/>
    <property type="evidence" value="ECO:0007669"/>
    <property type="project" value="TreeGrafter"/>
</dbReference>
<dbReference type="Proteomes" id="UP000759131">
    <property type="component" value="Unassembled WGS sequence"/>
</dbReference>
<dbReference type="Gene3D" id="1.25.10.10">
    <property type="entry name" value="Leucine-rich Repeat Variant"/>
    <property type="match status" value="1"/>
</dbReference>
<feature type="region of interest" description="Disordered" evidence="2">
    <location>
        <begin position="279"/>
        <end position="310"/>
    </location>
</feature>
<dbReference type="Gene3D" id="1.20.58.2220">
    <property type="entry name" value="Formin, FH2 domain"/>
    <property type="match status" value="1"/>
</dbReference>
<dbReference type="InterPro" id="IPR011989">
    <property type="entry name" value="ARM-like"/>
</dbReference>
<feature type="compositionally biased region" description="Polar residues" evidence="2">
    <location>
        <begin position="290"/>
        <end position="305"/>
    </location>
</feature>
<dbReference type="InterPro" id="IPR056771">
    <property type="entry name" value="FH3_FHOD1-3-like"/>
</dbReference>